<name>A0AAV7IHY4_COTGL</name>
<gene>
    <name evidence="1" type="ORF">KQX54_015456</name>
</gene>
<proteinExistence type="predicted"/>
<evidence type="ECO:0000313" key="2">
    <source>
        <dbReference type="Proteomes" id="UP000826195"/>
    </source>
</evidence>
<sequence length="108" mass="12019">MIVLLECDVIYPSQCVREYPQNDTLSKIGNADDGTNRLDLSSSSLPPCTCLLRVLTRVKFRTRLLCETLFYKAPDTDMATISCKLSHYIVLSQLHSLGLNPAKLGSNL</sequence>
<reference evidence="1 2" key="1">
    <citation type="journal article" date="2021" name="J. Hered.">
        <title>A chromosome-level genome assembly of the parasitoid wasp, Cotesia glomerata (Hymenoptera: Braconidae).</title>
        <authorList>
            <person name="Pinto B.J."/>
            <person name="Weis J.J."/>
            <person name="Gamble T."/>
            <person name="Ode P.J."/>
            <person name="Paul R."/>
            <person name="Zaspel J.M."/>
        </authorList>
    </citation>
    <scope>NUCLEOTIDE SEQUENCE [LARGE SCALE GENOMIC DNA]</scope>
    <source>
        <strain evidence="1">CgM1</strain>
    </source>
</reference>
<keyword evidence="2" id="KW-1185">Reference proteome</keyword>
<dbReference type="Proteomes" id="UP000826195">
    <property type="component" value="Unassembled WGS sequence"/>
</dbReference>
<organism evidence="1 2">
    <name type="scientific">Cotesia glomerata</name>
    <name type="common">Lepidopteran parasitic wasp</name>
    <name type="synonym">Apanteles glomeratus</name>
    <dbReference type="NCBI Taxonomy" id="32391"/>
    <lineage>
        <taxon>Eukaryota</taxon>
        <taxon>Metazoa</taxon>
        <taxon>Ecdysozoa</taxon>
        <taxon>Arthropoda</taxon>
        <taxon>Hexapoda</taxon>
        <taxon>Insecta</taxon>
        <taxon>Pterygota</taxon>
        <taxon>Neoptera</taxon>
        <taxon>Endopterygota</taxon>
        <taxon>Hymenoptera</taxon>
        <taxon>Apocrita</taxon>
        <taxon>Ichneumonoidea</taxon>
        <taxon>Braconidae</taxon>
        <taxon>Microgastrinae</taxon>
        <taxon>Cotesia</taxon>
    </lineage>
</organism>
<accession>A0AAV7IHY4</accession>
<dbReference type="EMBL" id="JAHXZJ010000374">
    <property type="protein sequence ID" value="KAH0561260.1"/>
    <property type="molecule type" value="Genomic_DNA"/>
</dbReference>
<evidence type="ECO:0000313" key="1">
    <source>
        <dbReference type="EMBL" id="KAH0561260.1"/>
    </source>
</evidence>
<dbReference type="AlphaFoldDB" id="A0AAV7IHY4"/>
<protein>
    <submittedName>
        <fullName evidence="1">Uncharacterized protein</fullName>
    </submittedName>
</protein>
<comment type="caution">
    <text evidence="1">The sequence shown here is derived from an EMBL/GenBank/DDBJ whole genome shotgun (WGS) entry which is preliminary data.</text>
</comment>